<dbReference type="InterPro" id="IPR023562">
    <property type="entry name" value="ClpP/TepA"/>
</dbReference>
<dbReference type="EMBL" id="JAGGJU010000010">
    <property type="protein sequence ID" value="MBP1852127.1"/>
    <property type="molecule type" value="Genomic_DNA"/>
</dbReference>
<evidence type="ECO:0000256" key="2">
    <source>
        <dbReference type="ARBA" id="ARBA00022490"/>
    </source>
</evidence>
<comment type="similarity">
    <text evidence="1 6">Belongs to the peptidase S14 family.</text>
</comment>
<feature type="region of interest" description="Disordered" evidence="7">
    <location>
        <begin position="306"/>
        <end position="356"/>
    </location>
</feature>
<feature type="compositionally biased region" description="Polar residues" evidence="7">
    <location>
        <begin position="216"/>
        <end position="225"/>
    </location>
</feature>
<dbReference type="Gene3D" id="3.90.226.10">
    <property type="entry name" value="2-enoyl-CoA Hydratase, Chain A, domain 1"/>
    <property type="match status" value="1"/>
</dbReference>
<sequence>MAAILEGNRLTLTGDVGDFGWGDYFTHSDVVLALAQVNEDDALDVIINSGGGIASEGAAIHALLSRRPGRTNVIVDGIAASAASLIAMAGDLVTMSIGSALMVHDPATITFGNSEAHDKSVEMLEALSTSYARVYAAKTGKTAEDCRTIMKQERWFTAEEAVDEGFADAVGETRSQPVAAFAYHEAYAHAPKKLAAMAKQKNWHLADAGTKAASAAPTSHQQEPSMTDKERADKLAAELAEMKAKSDAQAKTIESLTEDKSERERQDAIMALPEAEGRADQAKVLASTKGITAEAAKAILAAAPKVTASVVDDDAAEHERRRLNGEGLNGRGPSAPKAKGDRSILSASADRLNKRR</sequence>
<evidence type="ECO:0000313" key="8">
    <source>
        <dbReference type="EMBL" id="MBP1852127.1"/>
    </source>
</evidence>
<evidence type="ECO:0000313" key="9">
    <source>
        <dbReference type="Proteomes" id="UP000759443"/>
    </source>
</evidence>
<dbReference type="Pfam" id="PF00574">
    <property type="entry name" value="CLP_protease"/>
    <property type="match status" value="1"/>
</dbReference>
<feature type="region of interest" description="Disordered" evidence="7">
    <location>
        <begin position="243"/>
        <end position="264"/>
    </location>
</feature>
<dbReference type="PRINTS" id="PR00127">
    <property type="entry name" value="CLPPROTEASEP"/>
</dbReference>
<dbReference type="InterPro" id="IPR029045">
    <property type="entry name" value="ClpP/crotonase-like_dom_sf"/>
</dbReference>
<keyword evidence="3 8" id="KW-0645">Protease</keyword>
<evidence type="ECO:0000256" key="1">
    <source>
        <dbReference type="ARBA" id="ARBA00007039"/>
    </source>
</evidence>
<dbReference type="RefSeq" id="WP_209946976.1">
    <property type="nucleotide sequence ID" value="NZ_JAGGJU010000010.1"/>
</dbReference>
<dbReference type="CDD" id="cd07016">
    <property type="entry name" value="S14_ClpP_1"/>
    <property type="match status" value="1"/>
</dbReference>
<evidence type="ECO:0000256" key="6">
    <source>
        <dbReference type="RuleBase" id="RU003567"/>
    </source>
</evidence>
<dbReference type="NCBIfam" id="NF045542">
    <property type="entry name" value="Clp_rel_HeadMat"/>
    <property type="match status" value="1"/>
</dbReference>
<dbReference type="Proteomes" id="UP000759443">
    <property type="component" value="Unassembled WGS sequence"/>
</dbReference>
<keyword evidence="2" id="KW-0963">Cytoplasm</keyword>
<reference evidence="8 9" key="1">
    <citation type="submission" date="2021-03" db="EMBL/GenBank/DDBJ databases">
        <title>Genomic Encyclopedia of Type Strains, Phase IV (KMG-IV): sequencing the most valuable type-strain genomes for metagenomic binning, comparative biology and taxonomic classification.</title>
        <authorList>
            <person name="Goeker M."/>
        </authorList>
    </citation>
    <scope>NUCLEOTIDE SEQUENCE [LARGE SCALE GENOMIC DNA]</scope>
    <source>
        <strain evidence="8 9">DSM 21600</strain>
    </source>
</reference>
<accession>A0ABS4E2G5</accession>
<keyword evidence="4" id="KW-0378">Hydrolase</keyword>
<gene>
    <name evidence="8" type="ORF">J2Z17_003582</name>
</gene>
<dbReference type="PANTHER" id="PTHR10381">
    <property type="entry name" value="ATP-DEPENDENT CLP PROTEASE PROTEOLYTIC SUBUNIT"/>
    <property type="match status" value="1"/>
</dbReference>
<keyword evidence="9" id="KW-1185">Reference proteome</keyword>
<feature type="region of interest" description="Disordered" evidence="7">
    <location>
        <begin position="208"/>
        <end position="231"/>
    </location>
</feature>
<evidence type="ECO:0000256" key="3">
    <source>
        <dbReference type="ARBA" id="ARBA00022670"/>
    </source>
</evidence>
<dbReference type="SUPFAM" id="SSF52096">
    <property type="entry name" value="ClpP/crotonase"/>
    <property type="match status" value="1"/>
</dbReference>
<name>A0ABS4E2G5_9HYPH</name>
<proteinExistence type="inferred from homology"/>
<evidence type="ECO:0000256" key="7">
    <source>
        <dbReference type="SAM" id="MobiDB-lite"/>
    </source>
</evidence>
<dbReference type="GO" id="GO:0006508">
    <property type="term" value="P:proteolysis"/>
    <property type="evidence" value="ECO:0007669"/>
    <property type="project" value="UniProtKB-KW"/>
</dbReference>
<dbReference type="PANTHER" id="PTHR10381:SF70">
    <property type="entry name" value="ATP-DEPENDENT CLP PROTEASE PROTEOLYTIC SUBUNIT"/>
    <property type="match status" value="1"/>
</dbReference>
<dbReference type="InterPro" id="IPR001907">
    <property type="entry name" value="ClpP"/>
</dbReference>
<keyword evidence="5" id="KW-0720">Serine protease</keyword>
<protein>
    <recommendedName>
        <fullName evidence="6">ATP-dependent Clp protease proteolytic subunit</fullName>
    </recommendedName>
</protein>
<organism evidence="8 9">
    <name type="scientific">Rhizobium halophytocola</name>
    <dbReference type="NCBI Taxonomy" id="735519"/>
    <lineage>
        <taxon>Bacteria</taxon>
        <taxon>Pseudomonadati</taxon>
        <taxon>Pseudomonadota</taxon>
        <taxon>Alphaproteobacteria</taxon>
        <taxon>Hyphomicrobiales</taxon>
        <taxon>Rhizobiaceae</taxon>
        <taxon>Rhizobium/Agrobacterium group</taxon>
        <taxon>Rhizobium</taxon>
    </lineage>
</organism>
<evidence type="ECO:0000256" key="4">
    <source>
        <dbReference type="ARBA" id="ARBA00022801"/>
    </source>
</evidence>
<evidence type="ECO:0000256" key="5">
    <source>
        <dbReference type="ARBA" id="ARBA00022825"/>
    </source>
</evidence>
<dbReference type="GO" id="GO:0008233">
    <property type="term" value="F:peptidase activity"/>
    <property type="evidence" value="ECO:0007669"/>
    <property type="project" value="UniProtKB-KW"/>
</dbReference>
<comment type="caution">
    <text evidence="8">The sequence shown here is derived from an EMBL/GenBank/DDBJ whole genome shotgun (WGS) entry which is preliminary data.</text>
</comment>